<feature type="compositionally biased region" description="Basic and acidic residues" evidence="1">
    <location>
        <begin position="1"/>
        <end position="10"/>
    </location>
</feature>
<name>A0A8J7KFY1_9ACTN</name>
<organism evidence="2 3">
    <name type="scientific">Longispora fulva</name>
    <dbReference type="NCBI Taxonomy" id="619741"/>
    <lineage>
        <taxon>Bacteria</taxon>
        <taxon>Bacillati</taxon>
        <taxon>Actinomycetota</taxon>
        <taxon>Actinomycetes</taxon>
        <taxon>Micromonosporales</taxon>
        <taxon>Micromonosporaceae</taxon>
        <taxon>Longispora</taxon>
    </lineage>
</organism>
<reference evidence="2" key="1">
    <citation type="submission" date="2020-11" db="EMBL/GenBank/DDBJ databases">
        <title>Sequencing the genomes of 1000 actinobacteria strains.</title>
        <authorList>
            <person name="Klenk H.-P."/>
        </authorList>
    </citation>
    <scope>NUCLEOTIDE SEQUENCE</scope>
    <source>
        <strain evidence="2">DSM 45356</strain>
    </source>
</reference>
<evidence type="ECO:0000313" key="3">
    <source>
        <dbReference type="Proteomes" id="UP000622552"/>
    </source>
</evidence>
<protein>
    <submittedName>
        <fullName evidence="2">Uncharacterized protein</fullName>
    </submittedName>
</protein>
<comment type="caution">
    <text evidence="2">The sequence shown here is derived from an EMBL/GenBank/DDBJ whole genome shotgun (WGS) entry which is preliminary data.</text>
</comment>
<dbReference type="RefSeq" id="WP_197003675.1">
    <property type="nucleotide sequence ID" value="NZ_BONS01000016.1"/>
</dbReference>
<keyword evidence="3" id="KW-1185">Reference proteome</keyword>
<dbReference type="Proteomes" id="UP000622552">
    <property type="component" value="Unassembled WGS sequence"/>
</dbReference>
<feature type="region of interest" description="Disordered" evidence="1">
    <location>
        <begin position="1"/>
        <end position="25"/>
    </location>
</feature>
<proteinExistence type="predicted"/>
<dbReference type="AlphaFoldDB" id="A0A8J7KFY1"/>
<dbReference type="EMBL" id="JADOUF010000001">
    <property type="protein sequence ID" value="MBG6136740.1"/>
    <property type="molecule type" value="Genomic_DNA"/>
</dbReference>
<gene>
    <name evidence="2" type="ORF">IW245_002934</name>
</gene>
<sequence>MWTEIPEHRRATAWTEEAESARDGAAPMERRMPALAPGTLYRMVAGVDPAPRPMTPAELADLGDPMAGTFFRARKFPMTVQDVLAGLPAPGPTSPQSVYLIGEAGQIPPERFPKLRRDLRFAITRGVAGRDIDLLVSTGANGDPAKTFLQVAAWDPVAKVFNYYMRITPTWVWSGNSWSALAAESRGKACFDSHVNGSVVMKELKLPWINWQSQAATIQIAPTDPLLKNPLYQQVTGAQNLEVSIRPLVRRWTAARIAHVTTGGTVDHPDHLLRQLVTTTTINLASTATQSSGVTKDSPDLVLPVGFWLNNDALFDVLEIPSQAGAPAVRAALYVDSLTTFQFRLEEKASGFTQPGDTFFAFVVPEAAYEDLDVVSQLIDTEVLTARFVACALMVDFTNPVFSPDRAHLMRYVPRVRTPVAGLSERIAGAIVAGAAGKPASSPEAVFAANWAVPERDWRTVFGARTDAYLGKVSARITTPTGFEDYTRLAESRRRDFRRMKLNEFALTLPVTNIAANAPALRMGEDGTVTVR</sequence>
<accession>A0A8J7KFY1</accession>
<evidence type="ECO:0000313" key="2">
    <source>
        <dbReference type="EMBL" id="MBG6136740.1"/>
    </source>
</evidence>
<evidence type="ECO:0000256" key="1">
    <source>
        <dbReference type="SAM" id="MobiDB-lite"/>
    </source>
</evidence>